<sequence length="362" mass="37230">MAAAACGSPTSRPPQEEPPEAAPAGARKRGGDARRRQAALFFLNNISLDGRPPSCPAPGKPSQGLPASPAPGEPQPPPQRAEEEARGAASAEPAPRLLLPPTGPHGPPPGFLLPPTAELDPSRGLGAAAALLPQLLLGSPLCPVPAAAAAAVSPAALAGVLMGAPKTGIAPPGLLSPTQGAPVGGGGGGGLPLEVQRQRMKHISGSPRHKGLKKVHFIKNMRQYDTRNSRIVLICAKRTLCVAFSILPYGESLRISELRIEGQKQRHPSGGISATSEMVFGMEGVELGADGKVVSYAKFLYPTNALMGHKSDGISAVSVCRASASRTAGGSRYKTSAAKTIPSTADLGKSLNKYILPFCIFF</sequence>
<proteinExistence type="predicted"/>
<dbReference type="Proteomes" id="UP000694406">
    <property type="component" value="Unplaced"/>
</dbReference>
<keyword evidence="3" id="KW-1185">Reference proteome</keyword>
<evidence type="ECO:0008006" key="4">
    <source>
        <dbReference type="Google" id="ProtNLM"/>
    </source>
</evidence>
<feature type="compositionally biased region" description="Low complexity" evidence="1">
    <location>
        <begin position="87"/>
        <end position="100"/>
    </location>
</feature>
<dbReference type="GO" id="GO:0051726">
    <property type="term" value="P:regulation of cell cycle"/>
    <property type="evidence" value="ECO:0007669"/>
    <property type="project" value="InterPro"/>
</dbReference>
<accession>A0A8C5SM42</accession>
<evidence type="ECO:0000313" key="2">
    <source>
        <dbReference type="Ensembl" id="ENSLLTP00000018520.1"/>
    </source>
</evidence>
<dbReference type="Ensembl" id="ENSLLTT00000019210.1">
    <property type="protein sequence ID" value="ENSLLTP00000018520.1"/>
    <property type="gene ID" value="ENSLLTG00000014003.1"/>
</dbReference>
<reference evidence="2" key="2">
    <citation type="submission" date="2025-09" db="UniProtKB">
        <authorList>
            <consortium name="Ensembl"/>
        </authorList>
    </citation>
    <scope>IDENTIFICATION</scope>
</reference>
<dbReference type="PANTHER" id="PTHR22896:SF3">
    <property type="entry name" value="CDK5 AND ABL1 ENZYME SUBSTRATE 2"/>
    <property type="match status" value="1"/>
</dbReference>
<protein>
    <recommendedName>
        <fullName evidence="4">CDK5 and ABL1 enzyme substrate 2</fullName>
    </recommendedName>
</protein>
<feature type="region of interest" description="Disordered" evidence="1">
    <location>
        <begin position="1"/>
        <end position="118"/>
    </location>
</feature>
<dbReference type="PANTHER" id="PTHR22896">
    <property type="entry name" value="CDK5 AND ABL1 ENZYME SUBSTRATE 1"/>
    <property type="match status" value="1"/>
</dbReference>
<dbReference type="InterPro" id="IPR012388">
    <property type="entry name" value="CABLES1/2"/>
</dbReference>
<organism evidence="2 3">
    <name type="scientific">Laticauda laticaudata</name>
    <name type="common">Blue-ringed sea krait</name>
    <name type="synonym">Blue-lipped sea krait</name>
    <dbReference type="NCBI Taxonomy" id="8630"/>
    <lineage>
        <taxon>Eukaryota</taxon>
        <taxon>Metazoa</taxon>
        <taxon>Chordata</taxon>
        <taxon>Craniata</taxon>
        <taxon>Vertebrata</taxon>
        <taxon>Euteleostomi</taxon>
        <taxon>Lepidosauria</taxon>
        <taxon>Squamata</taxon>
        <taxon>Bifurcata</taxon>
        <taxon>Unidentata</taxon>
        <taxon>Episquamata</taxon>
        <taxon>Toxicofera</taxon>
        <taxon>Serpentes</taxon>
        <taxon>Colubroidea</taxon>
        <taxon>Elapidae</taxon>
        <taxon>Laticaudinae</taxon>
        <taxon>Laticauda</taxon>
    </lineage>
</organism>
<reference evidence="2" key="1">
    <citation type="submission" date="2025-08" db="UniProtKB">
        <authorList>
            <consortium name="Ensembl"/>
        </authorList>
    </citation>
    <scope>IDENTIFICATION</scope>
</reference>
<dbReference type="AlphaFoldDB" id="A0A8C5SM42"/>
<name>A0A8C5SM42_LATLA</name>
<evidence type="ECO:0000313" key="3">
    <source>
        <dbReference type="Proteomes" id="UP000694406"/>
    </source>
</evidence>
<evidence type="ECO:0000256" key="1">
    <source>
        <dbReference type="SAM" id="MobiDB-lite"/>
    </source>
</evidence>
<feature type="compositionally biased region" description="Pro residues" evidence="1">
    <location>
        <begin position="68"/>
        <end position="79"/>
    </location>
</feature>
<dbReference type="GeneTree" id="ENSGT00400000022086"/>
<feature type="compositionally biased region" description="Pro residues" evidence="1">
    <location>
        <begin position="101"/>
        <end position="112"/>
    </location>
</feature>